<dbReference type="OMA" id="RKTLKWR"/>
<comment type="similarity">
    <text evidence="3">Belongs to the patellin family.</text>
</comment>
<keyword evidence="8" id="KW-0472">Membrane</keyword>
<dbReference type="PROSITE" id="PS50866">
    <property type="entry name" value="GOLD"/>
    <property type="match status" value="1"/>
</dbReference>
<evidence type="ECO:0000259" key="11">
    <source>
        <dbReference type="PROSITE" id="PS50191"/>
    </source>
</evidence>
<sequence>MMMKKSTKKALLEFRCKLEDAILGNYLLEDPDGDASTGKSSGPEKELTIADVLNFGNPSPEESLRDITLWGVPLLPSKGHAGTDVILLKFLKARDFKVKEAFEMLQRTLIWRKEFKTEGVLEENLGSDLNQDSCTGSTSSSSSSTEKEGSLVCYNICGIFNDKELYEKAFGSEEKSEEFLRRILHSMENKGAQKLSFKDGGVDSSMLHVTDMKSSGGLAKKEFCSSCKKALLLFQENYPEIIFRSVFVNVPFWYYAYHKLLFRYRVAKKTRGKNLQARCPRVAKTLLKLMDAENIPVHYGGLQRDDDDEFSPEDGVSELIVKSGAVESIQIPAEAGVTLVWDLMVVGWDVTYKEEFIPHDECSYRVLIRQTKKLEESVRNSFYISEPGKILLTIDNDTFRKKRVLYRFKSKPTII</sequence>
<evidence type="ECO:0000256" key="6">
    <source>
        <dbReference type="ARBA" id="ARBA00022618"/>
    </source>
</evidence>
<reference evidence="14" key="1">
    <citation type="submission" date="2025-08" db="UniProtKB">
        <authorList>
            <consortium name="RefSeq"/>
        </authorList>
    </citation>
    <scope>IDENTIFICATION</scope>
</reference>
<keyword evidence="5" id="KW-0963">Cytoplasm</keyword>
<comment type="subcellular location">
    <subcellularLocation>
        <location evidence="2">Cytoplasm</location>
    </subcellularLocation>
    <subcellularLocation>
        <location evidence="1">Membrane</location>
    </subcellularLocation>
</comment>
<keyword evidence="13" id="KW-1185">Reference proteome</keyword>
<name>A0A1U8AJ14_NELNU</name>
<dbReference type="GO" id="GO:0008289">
    <property type="term" value="F:lipid binding"/>
    <property type="evidence" value="ECO:0007669"/>
    <property type="project" value="UniProtKB-KW"/>
</dbReference>
<protein>
    <submittedName>
        <fullName evidence="14">Patellin-4-like</fullName>
    </submittedName>
</protein>
<dbReference type="InterPro" id="IPR001251">
    <property type="entry name" value="CRAL-TRIO_dom"/>
</dbReference>
<feature type="compositionally biased region" description="Low complexity" evidence="10">
    <location>
        <begin position="133"/>
        <end position="144"/>
    </location>
</feature>
<dbReference type="SUPFAM" id="SSF52087">
    <property type="entry name" value="CRAL/TRIO domain"/>
    <property type="match status" value="1"/>
</dbReference>
<dbReference type="SMART" id="SM00516">
    <property type="entry name" value="SEC14"/>
    <property type="match status" value="1"/>
</dbReference>
<dbReference type="Gene3D" id="3.40.525.10">
    <property type="entry name" value="CRAL-TRIO lipid binding domain"/>
    <property type="match status" value="1"/>
</dbReference>
<keyword evidence="7" id="KW-0446">Lipid-binding</keyword>
<evidence type="ECO:0000256" key="10">
    <source>
        <dbReference type="SAM" id="MobiDB-lite"/>
    </source>
</evidence>
<gene>
    <name evidence="14" type="primary">LOC104601010</name>
</gene>
<accession>A0A1U8AJ14</accession>
<dbReference type="PANTHER" id="PTHR45932:SF3">
    <property type="entry name" value="PATELLIN-4-LIKE"/>
    <property type="match status" value="1"/>
</dbReference>
<dbReference type="InParanoid" id="A0A1U8AJ14"/>
<evidence type="ECO:0000256" key="9">
    <source>
        <dbReference type="ARBA" id="ARBA00023306"/>
    </source>
</evidence>
<dbReference type="OrthoDB" id="75724at2759"/>
<dbReference type="Gene3D" id="2.60.120.680">
    <property type="entry name" value="GOLD domain"/>
    <property type="match status" value="1"/>
</dbReference>
<dbReference type="CDD" id="cd00170">
    <property type="entry name" value="SEC14"/>
    <property type="match status" value="1"/>
</dbReference>
<dbReference type="KEGG" id="nnu:104601010"/>
<feature type="domain" description="GOLD" evidence="12">
    <location>
        <begin position="313"/>
        <end position="410"/>
    </location>
</feature>
<evidence type="ECO:0000313" key="13">
    <source>
        <dbReference type="Proteomes" id="UP000189703"/>
    </source>
</evidence>
<evidence type="ECO:0000313" key="14">
    <source>
        <dbReference type="RefSeq" id="XP_010262495.1"/>
    </source>
</evidence>
<dbReference type="Pfam" id="PF25099">
    <property type="entry name" value="GOLD_PATL1_C"/>
    <property type="match status" value="1"/>
</dbReference>
<evidence type="ECO:0000256" key="4">
    <source>
        <dbReference type="ARBA" id="ARBA00022448"/>
    </source>
</evidence>
<keyword evidence="6" id="KW-0132">Cell division</keyword>
<dbReference type="GeneID" id="104601010"/>
<evidence type="ECO:0000259" key="12">
    <source>
        <dbReference type="PROSITE" id="PS50866"/>
    </source>
</evidence>
<dbReference type="InterPro" id="IPR009038">
    <property type="entry name" value="GOLD_dom"/>
</dbReference>
<dbReference type="RefSeq" id="XP_010262495.1">
    <property type="nucleotide sequence ID" value="XM_010264193.2"/>
</dbReference>
<keyword evidence="9" id="KW-0131">Cell cycle</keyword>
<dbReference type="InterPro" id="IPR036273">
    <property type="entry name" value="CRAL/TRIO_N_dom_sf"/>
</dbReference>
<feature type="region of interest" description="Disordered" evidence="10">
    <location>
        <begin position="127"/>
        <end position="146"/>
    </location>
</feature>
<dbReference type="GO" id="GO:0051301">
    <property type="term" value="P:cell division"/>
    <property type="evidence" value="ECO:0007669"/>
    <property type="project" value="UniProtKB-KW"/>
</dbReference>
<proteinExistence type="inferred from homology"/>
<evidence type="ECO:0000256" key="5">
    <source>
        <dbReference type="ARBA" id="ARBA00022490"/>
    </source>
</evidence>
<dbReference type="InterPro" id="IPR044834">
    <property type="entry name" value="PATL"/>
</dbReference>
<dbReference type="FunCoup" id="A0A1U8AJ14">
    <property type="interactions" value="1346"/>
</dbReference>
<dbReference type="SMART" id="SM01100">
    <property type="entry name" value="CRAL_TRIO_N"/>
    <property type="match status" value="1"/>
</dbReference>
<organism evidence="13 14">
    <name type="scientific">Nelumbo nucifera</name>
    <name type="common">Sacred lotus</name>
    <dbReference type="NCBI Taxonomy" id="4432"/>
    <lineage>
        <taxon>Eukaryota</taxon>
        <taxon>Viridiplantae</taxon>
        <taxon>Streptophyta</taxon>
        <taxon>Embryophyta</taxon>
        <taxon>Tracheophyta</taxon>
        <taxon>Spermatophyta</taxon>
        <taxon>Magnoliopsida</taxon>
        <taxon>Proteales</taxon>
        <taxon>Nelumbonaceae</taxon>
        <taxon>Nelumbo</taxon>
    </lineage>
</organism>
<dbReference type="SUPFAM" id="SSF46938">
    <property type="entry name" value="CRAL/TRIO N-terminal domain"/>
    <property type="match status" value="1"/>
</dbReference>
<dbReference type="AlphaFoldDB" id="A0A1U8AJ14"/>
<dbReference type="PROSITE" id="PS50191">
    <property type="entry name" value="CRAL_TRIO"/>
    <property type="match status" value="1"/>
</dbReference>
<dbReference type="InterPro" id="IPR036865">
    <property type="entry name" value="CRAL-TRIO_dom_sf"/>
</dbReference>
<dbReference type="InterPro" id="IPR056794">
    <property type="entry name" value="PATL1-6_C_GOLD"/>
</dbReference>
<keyword evidence="4" id="KW-0813">Transport</keyword>
<dbReference type="GO" id="GO:0005737">
    <property type="term" value="C:cytoplasm"/>
    <property type="evidence" value="ECO:0007669"/>
    <property type="project" value="UniProtKB-SubCell"/>
</dbReference>
<dbReference type="Pfam" id="PF00650">
    <property type="entry name" value="CRAL_TRIO"/>
    <property type="match status" value="1"/>
</dbReference>
<dbReference type="eggNOG" id="KOG1471">
    <property type="taxonomic scope" value="Eukaryota"/>
</dbReference>
<feature type="domain" description="CRAL-TRIO" evidence="11">
    <location>
        <begin position="126"/>
        <end position="307"/>
    </location>
</feature>
<evidence type="ECO:0000256" key="3">
    <source>
        <dbReference type="ARBA" id="ARBA00007155"/>
    </source>
</evidence>
<evidence type="ECO:0000256" key="8">
    <source>
        <dbReference type="ARBA" id="ARBA00023136"/>
    </source>
</evidence>
<dbReference type="Proteomes" id="UP000189703">
    <property type="component" value="Unplaced"/>
</dbReference>
<dbReference type="GO" id="GO:0016020">
    <property type="term" value="C:membrane"/>
    <property type="evidence" value="ECO:0007669"/>
    <property type="project" value="UniProtKB-SubCell"/>
</dbReference>
<evidence type="ECO:0000256" key="7">
    <source>
        <dbReference type="ARBA" id="ARBA00023121"/>
    </source>
</evidence>
<dbReference type="Pfam" id="PF03765">
    <property type="entry name" value="CRAL_TRIO_N"/>
    <property type="match status" value="1"/>
</dbReference>
<dbReference type="PANTHER" id="PTHR45932">
    <property type="entry name" value="PATELLIN-1"/>
    <property type="match status" value="1"/>
</dbReference>
<evidence type="ECO:0000256" key="1">
    <source>
        <dbReference type="ARBA" id="ARBA00004370"/>
    </source>
</evidence>
<dbReference type="Gene3D" id="1.10.8.20">
    <property type="entry name" value="N-terminal domain of phosphatidylinositol transfer protein sec14p"/>
    <property type="match status" value="1"/>
</dbReference>
<evidence type="ECO:0000256" key="2">
    <source>
        <dbReference type="ARBA" id="ARBA00004496"/>
    </source>
</evidence>
<dbReference type="InterPro" id="IPR011074">
    <property type="entry name" value="CRAL/TRIO_N_dom"/>
</dbReference>